<organism evidence="2 3">
    <name type="scientific">Evansella vedderi</name>
    <dbReference type="NCBI Taxonomy" id="38282"/>
    <lineage>
        <taxon>Bacteria</taxon>
        <taxon>Bacillati</taxon>
        <taxon>Bacillota</taxon>
        <taxon>Bacilli</taxon>
        <taxon>Bacillales</taxon>
        <taxon>Bacillaceae</taxon>
        <taxon>Evansella</taxon>
    </lineage>
</organism>
<dbReference type="RefSeq" id="WP_307330123.1">
    <property type="nucleotide sequence ID" value="NZ_JAUSUG010000022.1"/>
</dbReference>
<comment type="caution">
    <text evidence="2">The sequence shown here is derived from an EMBL/GenBank/DDBJ whole genome shotgun (WGS) entry which is preliminary data.</text>
</comment>
<feature type="transmembrane region" description="Helical" evidence="1">
    <location>
        <begin position="44"/>
        <end position="63"/>
    </location>
</feature>
<dbReference type="EMBL" id="JAUSUG010000022">
    <property type="protein sequence ID" value="MDQ0257035.1"/>
    <property type="molecule type" value="Genomic_DNA"/>
</dbReference>
<protein>
    <submittedName>
        <fullName evidence="2">Succinate dehydrogenase hydrophobic anchor subunit</fullName>
    </submittedName>
</protein>
<reference evidence="2 3" key="1">
    <citation type="submission" date="2023-07" db="EMBL/GenBank/DDBJ databases">
        <title>Genomic Encyclopedia of Type Strains, Phase IV (KMG-IV): sequencing the most valuable type-strain genomes for metagenomic binning, comparative biology and taxonomic classification.</title>
        <authorList>
            <person name="Goeker M."/>
        </authorList>
    </citation>
    <scope>NUCLEOTIDE SEQUENCE [LARGE SCALE GENOMIC DNA]</scope>
    <source>
        <strain evidence="2 3">DSM 9768</strain>
    </source>
</reference>
<keyword evidence="1" id="KW-1133">Transmembrane helix</keyword>
<dbReference type="Proteomes" id="UP001230005">
    <property type="component" value="Unassembled WGS sequence"/>
</dbReference>
<evidence type="ECO:0000313" key="3">
    <source>
        <dbReference type="Proteomes" id="UP001230005"/>
    </source>
</evidence>
<keyword evidence="3" id="KW-1185">Reference proteome</keyword>
<feature type="transmembrane region" description="Helical" evidence="1">
    <location>
        <begin position="6"/>
        <end position="24"/>
    </location>
</feature>
<keyword evidence="1" id="KW-0472">Membrane</keyword>
<name>A0ABU0A3U8_9BACI</name>
<proteinExistence type="predicted"/>
<accession>A0ABU0A3U8</accession>
<sequence>MNILIGVSAIICIFALAATIFIGLKPNDKDYVKTTKSRMTLLTLLYIITFVPALIFVIVYFFFR</sequence>
<evidence type="ECO:0000313" key="2">
    <source>
        <dbReference type="EMBL" id="MDQ0257035.1"/>
    </source>
</evidence>
<gene>
    <name evidence="2" type="ORF">J2S74_004480</name>
</gene>
<evidence type="ECO:0000256" key="1">
    <source>
        <dbReference type="SAM" id="Phobius"/>
    </source>
</evidence>
<keyword evidence="1" id="KW-0812">Transmembrane</keyword>